<proteinExistence type="predicted"/>
<name>A0AAD4BGS5_BOLED</name>
<dbReference type="InterPro" id="IPR011990">
    <property type="entry name" value="TPR-like_helical_dom_sf"/>
</dbReference>
<gene>
    <name evidence="2" type="ORF">L210DRAFT_3651884</name>
</gene>
<reference evidence="2" key="1">
    <citation type="submission" date="2019-10" db="EMBL/GenBank/DDBJ databases">
        <authorList>
            <consortium name="DOE Joint Genome Institute"/>
            <person name="Kuo A."/>
            <person name="Miyauchi S."/>
            <person name="Kiss E."/>
            <person name="Drula E."/>
            <person name="Kohler A."/>
            <person name="Sanchez-Garcia M."/>
            <person name="Andreopoulos B."/>
            <person name="Barry K.W."/>
            <person name="Bonito G."/>
            <person name="Buee M."/>
            <person name="Carver A."/>
            <person name="Chen C."/>
            <person name="Cichocki N."/>
            <person name="Clum A."/>
            <person name="Culley D."/>
            <person name="Crous P.W."/>
            <person name="Fauchery L."/>
            <person name="Girlanda M."/>
            <person name="Hayes R."/>
            <person name="Keri Z."/>
            <person name="LaButti K."/>
            <person name="Lipzen A."/>
            <person name="Lombard V."/>
            <person name="Magnuson J."/>
            <person name="Maillard F."/>
            <person name="Morin E."/>
            <person name="Murat C."/>
            <person name="Nolan M."/>
            <person name="Ohm R."/>
            <person name="Pangilinan J."/>
            <person name="Pereira M."/>
            <person name="Perotto S."/>
            <person name="Peter M."/>
            <person name="Riley R."/>
            <person name="Sitrit Y."/>
            <person name="Stielow B."/>
            <person name="Szollosi G."/>
            <person name="Zifcakova L."/>
            <person name="Stursova M."/>
            <person name="Spatafora J.W."/>
            <person name="Tedersoo L."/>
            <person name="Vaario L.-M."/>
            <person name="Yamada A."/>
            <person name="Yan M."/>
            <person name="Wang P."/>
            <person name="Xu J."/>
            <person name="Bruns T."/>
            <person name="Baldrian P."/>
            <person name="Vilgalys R."/>
            <person name="Henrissat B."/>
            <person name="Grigoriev I.V."/>
            <person name="Hibbett D."/>
            <person name="Nagy L.G."/>
            <person name="Martin F.M."/>
        </authorList>
    </citation>
    <scope>NUCLEOTIDE SEQUENCE</scope>
    <source>
        <strain evidence="2">BED1</strain>
    </source>
</reference>
<reference evidence="2" key="2">
    <citation type="journal article" date="2020" name="Nat. Commun.">
        <title>Large-scale genome sequencing of mycorrhizal fungi provides insights into the early evolution of symbiotic traits.</title>
        <authorList>
            <person name="Miyauchi S."/>
            <person name="Kiss E."/>
            <person name="Kuo A."/>
            <person name="Drula E."/>
            <person name="Kohler A."/>
            <person name="Sanchez-Garcia M."/>
            <person name="Morin E."/>
            <person name="Andreopoulos B."/>
            <person name="Barry K.W."/>
            <person name="Bonito G."/>
            <person name="Buee M."/>
            <person name="Carver A."/>
            <person name="Chen C."/>
            <person name="Cichocki N."/>
            <person name="Clum A."/>
            <person name="Culley D."/>
            <person name="Crous P.W."/>
            <person name="Fauchery L."/>
            <person name="Girlanda M."/>
            <person name="Hayes R.D."/>
            <person name="Keri Z."/>
            <person name="LaButti K."/>
            <person name="Lipzen A."/>
            <person name="Lombard V."/>
            <person name="Magnuson J."/>
            <person name="Maillard F."/>
            <person name="Murat C."/>
            <person name="Nolan M."/>
            <person name="Ohm R.A."/>
            <person name="Pangilinan J."/>
            <person name="Pereira M.F."/>
            <person name="Perotto S."/>
            <person name="Peter M."/>
            <person name="Pfister S."/>
            <person name="Riley R."/>
            <person name="Sitrit Y."/>
            <person name="Stielow J.B."/>
            <person name="Szollosi G."/>
            <person name="Zifcakova L."/>
            <person name="Stursova M."/>
            <person name="Spatafora J.W."/>
            <person name="Tedersoo L."/>
            <person name="Vaario L.M."/>
            <person name="Yamada A."/>
            <person name="Yan M."/>
            <person name="Wang P."/>
            <person name="Xu J."/>
            <person name="Bruns T."/>
            <person name="Baldrian P."/>
            <person name="Vilgalys R."/>
            <person name="Dunand C."/>
            <person name="Henrissat B."/>
            <person name="Grigoriev I.V."/>
            <person name="Hibbett D."/>
            <person name="Nagy L.G."/>
            <person name="Martin F.M."/>
        </authorList>
    </citation>
    <scope>NUCLEOTIDE SEQUENCE</scope>
    <source>
        <strain evidence="2">BED1</strain>
    </source>
</reference>
<organism evidence="2 3">
    <name type="scientific">Boletus edulis BED1</name>
    <dbReference type="NCBI Taxonomy" id="1328754"/>
    <lineage>
        <taxon>Eukaryota</taxon>
        <taxon>Fungi</taxon>
        <taxon>Dikarya</taxon>
        <taxon>Basidiomycota</taxon>
        <taxon>Agaricomycotina</taxon>
        <taxon>Agaricomycetes</taxon>
        <taxon>Agaricomycetidae</taxon>
        <taxon>Boletales</taxon>
        <taxon>Boletineae</taxon>
        <taxon>Boletaceae</taxon>
        <taxon>Boletoideae</taxon>
        <taxon>Boletus</taxon>
    </lineage>
</organism>
<dbReference type="Proteomes" id="UP001194468">
    <property type="component" value="Unassembled WGS sequence"/>
</dbReference>
<dbReference type="Gene3D" id="1.25.40.10">
    <property type="entry name" value="Tetratricopeptide repeat domain"/>
    <property type="match status" value="1"/>
</dbReference>
<dbReference type="PANTHER" id="PTHR10622:SF10">
    <property type="entry name" value="HET DOMAIN-CONTAINING PROTEIN"/>
    <property type="match status" value="1"/>
</dbReference>
<accession>A0AAD4BGS5</accession>
<sequence length="690" mass="76851">MACPPEQFLFVHLHAKPRKFYCIDSILLSPLQPIFQEPDLQIDDAALALWKQTQLTNTEALLTVAITTSQNIAHHVLASWVLVRARLREWDTALVDAKKPSVIGYIAKTIALVGKDERHKRYCTCDIAFARFHAFHVTSLLLIKTIIVFIGGDHLDAISRVDALIATVTSNTICYVAYMYLLLGNSCIECSDYEGAIESFEHTRAHMQPYGSQQLLMISLIIGWQFADVDMTIKQRLCDALYAAGRTKDVVESFSQMTSVLIKQGKAFLAIRLWKQALDDASQVITFDPSSPWGYKLKHATLHTVGKYGDAVDAFEAMLSKMAQSPDQDVRYISPSTARATIHEIVQRSICHSPCVLINTTTGHLHHRHEQASAFESLPIIYELVSSMMTRIDYVRIKREVRQYFRYVMLSYKWEDNEPLFQQVIHIAVYDLDKSPTHDKLQTYCKIVRDAGGFGGHVQVVPGLHPGDRLPPWCSLFIAARRASEEHLEYSLPNHKEPSEVISEMEEATGELCLASTRQTTLAQDAAYSLLGIFSVTGFLAIYGEGDTSFGRLLAHLLTGSGDVSILGWTGESGSFNSCLPAHITVFKEAATSHFPLPIPDAEMERIITASHAPPFDLDDLSRMKSLYLVLPWLDALLEQEGTHSGAFVEDDVAPPTSPNTGDAEISDEEPDTDGASPLPEPELQLLLSF</sequence>
<protein>
    <submittedName>
        <fullName evidence="2">Uncharacterized protein</fullName>
    </submittedName>
</protein>
<comment type="caution">
    <text evidence="2">The sequence shown here is derived from an EMBL/GenBank/DDBJ whole genome shotgun (WGS) entry which is preliminary data.</text>
</comment>
<dbReference type="SUPFAM" id="SSF48452">
    <property type="entry name" value="TPR-like"/>
    <property type="match status" value="1"/>
</dbReference>
<keyword evidence="3" id="KW-1185">Reference proteome</keyword>
<dbReference type="PANTHER" id="PTHR10622">
    <property type="entry name" value="HET DOMAIN-CONTAINING PROTEIN"/>
    <property type="match status" value="1"/>
</dbReference>
<evidence type="ECO:0000313" key="3">
    <source>
        <dbReference type="Proteomes" id="UP001194468"/>
    </source>
</evidence>
<evidence type="ECO:0000313" key="2">
    <source>
        <dbReference type="EMBL" id="KAF8430455.1"/>
    </source>
</evidence>
<feature type="region of interest" description="Disordered" evidence="1">
    <location>
        <begin position="646"/>
        <end position="690"/>
    </location>
</feature>
<evidence type="ECO:0000256" key="1">
    <source>
        <dbReference type="SAM" id="MobiDB-lite"/>
    </source>
</evidence>
<dbReference type="AlphaFoldDB" id="A0AAD4BGS5"/>
<dbReference type="EMBL" id="WHUW01000063">
    <property type="protein sequence ID" value="KAF8430455.1"/>
    <property type="molecule type" value="Genomic_DNA"/>
</dbReference>